<dbReference type="EMBL" id="CAJOBQ010003934">
    <property type="protein sequence ID" value="CAF4622027.1"/>
    <property type="molecule type" value="Genomic_DNA"/>
</dbReference>
<dbReference type="Proteomes" id="UP000663862">
    <property type="component" value="Unassembled WGS sequence"/>
</dbReference>
<dbReference type="Proteomes" id="UP000663869">
    <property type="component" value="Unassembled WGS sequence"/>
</dbReference>
<accession>A0A818DEJ3</accession>
<proteinExistence type="predicted"/>
<dbReference type="EMBL" id="CAJNYU010001550">
    <property type="protein sequence ID" value="CAF3446460.1"/>
    <property type="molecule type" value="Genomic_DNA"/>
</dbReference>
<gene>
    <name evidence="1" type="ORF">FME351_LOCUS13072</name>
    <name evidence="2" type="ORF">TSG867_LOCUS29093</name>
</gene>
<dbReference type="PROSITE" id="PS51257">
    <property type="entry name" value="PROKAR_LIPOPROTEIN"/>
    <property type="match status" value="1"/>
</dbReference>
<reference evidence="1" key="1">
    <citation type="submission" date="2021-02" db="EMBL/GenBank/DDBJ databases">
        <authorList>
            <person name="Nowell W R."/>
        </authorList>
    </citation>
    <scope>NUCLEOTIDE SEQUENCE</scope>
</reference>
<name>A0A818DEJ3_9BILA</name>
<organism evidence="1 3">
    <name type="scientific">Rotaria socialis</name>
    <dbReference type="NCBI Taxonomy" id="392032"/>
    <lineage>
        <taxon>Eukaryota</taxon>
        <taxon>Metazoa</taxon>
        <taxon>Spiralia</taxon>
        <taxon>Gnathifera</taxon>
        <taxon>Rotifera</taxon>
        <taxon>Eurotatoria</taxon>
        <taxon>Bdelloidea</taxon>
        <taxon>Philodinida</taxon>
        <taxon>Philodinidae</taxon>
        <taxon>Rotaria</taxon>
    </lineage>
</organism>
<protein>
    <submittedName>
        <fullName evidence="1">Uncharacterized protein</fullName>
    </submittedName>
</protein>
<sequence>MTYYKHITNNFPGGLFACVPEISLSDERPFEYEFFLRIAQSFPLVKKLTLINWTPQNHKQNRSSKNYDGDLLIIEYPHLTYLDLSEAHDDYVEQFLLDTKVCLPMNVTFDAIYESLQRVTHNFKRDETRINCSKMTYIYIQK</sequence>
<comment type="caution">
    <text evidence="1">The sequence shown here is derived from an EMBL/GenBank/DDBJ whole genome shotgun (WGS) entry which is preliminary data.</text>
</comment>
<evidence type="ECO:0000313" key="1">
    <source>
        <dbReference type="EMBL" id="CAF3446460.1"/>
    </source>
</evidence>
<evidence type="ECO:0000313" key="3">
    <source>
        <dbReference type="Proteomes" id="UP000663869"/>
    </source>
</evidence>
<evidence type="ECO:0000313" key="2">
    <source>
        <dbReference type="EMBL" id="CAF4622027.1"/>
    </source>
</evidence>
<dbReference type="AlphaFoldDB" id="A0A818DEJ3"/>